<gene>
    <name evidence="3" type="ORF">L2X98_24620</name>
</gene>
<dbReference type="Gene3D" id="3.10.105.10">
    <property type="entry name" value="Dipeptide-binding Protein, Domain 3"/>
    <property type="match status" value="1"/>
</dbReference>
<dbReference type="SUPFAM" id="SSF53850">
    <property type="entry name" value="Periplasmic binding protein-like II"/>
    <property type="match status" value="1"/>
</dbReference>
<evidence type="ECO:0000259" key="2">
    <source>
        <dbReference type="Pfam" id="PF00496"/>
    </source>
</evidence>
<dbReference type="PIRSF" id="PIRSF002741">
    <property type="entry name" value="MppA"/>
    <property type="match status" value="1"/>
</dbReference>
<dbReference type="PANTHER" id="PTHR30290:SF38">
    <property type="entry name" value="D,D-DIPEPTIDE-BINDING PERIPLASMIC PROTEIN DDPA-RELATED"/>
    <property type="match status" value="1"/>
</dbReference>
<protein>
    <submittedName>
        <fullName evidence="3">ABC transporter substrate-binding protein</fullName>
    </submittedName>
</protein>
<dbReference type="Gene3D" id="3.90.76.10">
    <property type="entry name" value="Dipeptide-binding Protein, Domain 1"/>
    <property type="match status" value="1"/>
</dbReference>
<name>A0ABY5NMC8_9MICO</name>
<dbReference type="Gene3D" id="3.40.190.10">
    <property type="entry name" value="Periplasmic binding protein-like II"/>
    <property type="match status" value="1"/>
</dbReference>
<dbReference type="PANTHER" id="PTHR30290">
    <property type="entry name" value="PERIPLASMIC BINDING COMPONENT OF ABC TRANSPORTER"/>
    <property type="match status" value="1"/>
</dbReference>
<dbReference type="Pfam" id="PF00496">
    <property type="entry name" value="SBP_bac_5"/>
    <property type="match status" value="1"/>
</dbReference>
<feature type="domain" description="Solute-binding protein family 5" evidence="2">
    <location>
        <begin position="12"/>
        <end position="372"/>
    </location>
</feature>
<accession>A0ABY5NMC8</accession>
<keyword evidence="4" id="KW-1185">Reference proteome</keyword>
<evidence type="ECO:0000313" key="3">
    <source>
        <dbReference type="EMBL" id="UUT36206.1"/>
    </source>
</evidence>
<dbReference type="Proteomes" id="UP001054811">
    <property type="component" value="Chromosome"/>
</dbReference>
<dbReference type="InterPro" id="IPR039424">
    <property type="entry name" value="SBP_5"/>
</dbReference>
<dbReference type="InterPro" id="IPR030678">
    <property type="entry name" value="Peptide/Ni-bd"/>
</dbReference>
<keyword evidence="1" id="KW-0732">Signal</keyword>
<dbReference type="InterPro" id="IPR000914">
    <property type="entry name" value="SBP_5_dom"/>
</dbReference>
<dbReference type="EMBL" id="CP091139">
    <property type="protein sequence ID" value="UUT36206.1"/>
    <property type="molecule type" value="Genomic_DNA"/>
</dbReference>
<reference evidence="3" key="1">
    <citation type="submission" date="2022-01" db="EMBL/GenBank/DDBJ databases">
        <title>Microbacterium eymi and Microbacterium rhizovicinus sp. nov., isolated from the rhizospheric soil of Elymus tsukushiensis, a plant native to the Dokdo Islands, Republic of Korea.</title>
        <authorList>
            <person name="Hwang Y.J."/>
        </authorList>
    </citation>
    <scope>NUCLEOTIDE SEQUENCE</scope>
    <source>
        <strain evidence="3">KUDC0405</strain>
    </source>
</reference>
<sequence length="462" mass="50792">MDTLIRIDETGKLTPGLAESWDLSDDGLELTLHLRSGVKWHDGEPFTAEDVKFNFDEIVALQTFGAALADHISSVEVTDEHTVVVHFSETYGPVLETVAQQFMLPKHVYEGTDYVTNKANMAPIGTGPMKFDSYESGQQVVLVKNPDYWGGKVQVDRTVYPIMTDPNARMAALSTGEVDRADVDPSQQKKVADDPNLELQRTGFFPQDVTVMMNGKSTALADPAVRKAVFSAIDRKAVTDVALAGLGEPATGFFPPELDWALNTDIDFDREYPRNVDAINAALDDAGFPKKADGTRFTLNVRYISELSEVAATAEMVKSQLAEVGIKTNLVGTSGSVFTEKVYTDSDFDLAFLRSTVGADPSTGIVRWYACNPDRAAASNPSQICDDRIQKDADAALATTDRAQRGEAFKDLQQRADELMFYAPISWYYGSFPTVNTTRWDGQLDRQPSTSMLPWTTMSLKG</sequence>
<evidence type="ECO:0000256" key="1">
    <source>
        <dbReference type="ARBA" id="ARBA00022729"/>
    </source>
</evidence>
<proteinExistence type="predicted"/>
<evidence type="ECO:0000313" key="4">
    <source>
        <dbReference type="Proteomes" id="UP001054811"/>
    </source>
</evidence>
<organism evidence="3 4">
    <name type="scientific">Microbacterium elymi</name>
    <dbReference type="NCBI Taxonomy" id="2909587"/>
    <lineage>
        <taxon>Bacteria</taxon>
        <taxon>Bacillati</taxon>
        <taxon>Actinomycetota</taxon>
        <taxon>Actinomycetes</taxon>
        <taxon>Micrococcales</taxon>
        <taxon>Microbacteriaceae</taxon>
        <taxon>Microbacterium</taxon>
    </lineage>
</organism>